<protein>
    <recommendedName>
        <fullName evidence="5">CENP-V/GFA domain-containing protein</fullName>
    </recommendedName>
</protein>
<reference evidence="6 7" key="1">
    <citation type="submission" date="2020-08" db="EMBL/GenBank/DDBJ databases">
        <title>Genomic Encyclopedia of Type Strains, Phase IV (KMG-IV): sequencing the most valuable type-strain genomes for metagenomic binning, comparative biology and taxonomic classification.</title>
        <authorList>
            <person name="Goeker M."/>
        </authorList>
    </citation>
    <scope>NUCLEOTIDE SEQUENCE [LARGE SCALE GENOMIC DNA]</scope>
    <source>
        <strain evidence="6 7">DSM 100044</strain>
    </source>
</reference>
<dbReference type="PANTHER" id="PTHR33337:SF40">
    <property type="entry name" value="CENP-V_GFA DOMAIN-CONTAINING PROTEIN-RELATED"/>
    <property type="match status" value="1"/>
</dbReference>
<dbReference type="InterPro" id="IPR006913">
    <property type="entry name" value="CENP-V/GFA"/>
</dbReference>
<feature type="domain" description="CENP-V/GFA" evidence="5">
    <location>
        <begin position="5"/>
        <end position="114"/>
    </location>
</feature>
<evidence type="ECO:0000259" key="5">
    <source>
        <dbReference type="PROSITE" id="PS51891"/>
    </source>
</evidence>
<dbReference type="Pfam" id="PF04828">
    <property type="entry name" value="GFA"/>
    <property type="match status" value="1"/>
</dbReference>
<dbReference type="EMBL" id="JACIJK010000006">
    <property type="protein sequence ID" value="MBB5715328.1"/>
    <property type="molecule type" value="Genomic_DNA"/>
</dbReference>
<dbReference type="PROSITE" id="PS51891">
    <property type="entry name" value="CENP_V_GFA"/>
    <property type="match status" value="1"/>
</dbReference>
<evidence type="ECO:0000313" key="6">
    <source>
        <dbReference type="EMBL" id="MBB5715328.1"/>
    </source>
</evidence>
<comment type="similarity">
    <text evidence="1">Belongs to the Gfa family.</text>
</comment>
<proteinExistence type="inferred from homology"/>
<evidence type="ECO:0000256" key="1">
    <source>
        <dbReference type="ARBA" id="ARBA00005495"/>
    </source>
</evidence>
<keyword evidence="7" id="KW-1185">Reference proteome</keyword>
<dbReference type="GO" id="GO:0046872">
    <property type="term" value="F:metal ion binding"/>
    <property type="evidence" value="ECO:0007669"/>
    <property type="project" value="UniProtKB-KW"/>
</dbReference>
<dbReference type="InterPro" id="IPR011057">
    <property type="entry name" value="Mss4-like_sf"/>
</dbReference>
<dbReference type="GO" id="GO:0016846">
    <property type="term" value="F:carbon-sulfur lyase activity"/>
    <property type="evidence" value="ECO:0007669"/>
    <property type="project" value="InterPro"/>
</dbReference>
<evidence type="ECO:0000256" key="4">
    <source>
        <dbReference type="ARBA" id="ARBA00023239"/>
    </source>
</evidence>
<dbReference type="PANTHER" id="PTHR33337">
    <property type="entry name" value="GFA DOMAIN-CONTAINING PROTEIN"/>
    <property type="match status" value="1"/>
</dbReference>
<dbReference type="RefSeq" id="WP_184057558.1">
    <property type="nucleotide sequence ID" value="NZ_JACIJK010000006.1"/>
</dbReference>
<comment type="caution">
    <text evidence="6">The sequence shown here is derived from an EMBL/GenBank/DDBJ whole genome shotgun (WGS) entry which is preliminary data.</text>
</comment>
<keyword evidence="2" id="KW-0479">Metal-binding</keyword>
<evidence type="ECO:0000313" key="7">
    <source>
        <dbReference type="Proteomes" id="UP000546200"/>
    </source>
</evidence>
<keyword evidence="3" id="KW-0862">Zinc</keyword>
<dbReference type="Gene3D" id="3.90.1590.10">
    <property type="entry name" value="glutathione-dependent formaldehyde- activating enzyme (gfa)"/>
    <property type="match status" value="1"/>
</dbReference>
<dbReference type="AlphaFoldDB" id="A0A7W9EWA4"/>
<dbReference type="SUPFAM" id="SSF51316">
    <property type="entry name" value="Mss4-like"/>
    <property type="match status" value="1"/>
</dbReference>
<keyword evidence="4" id="KW-0456">Lyase</keyword>
<accession>A0A7W9EWA4</accession>
<organism evidence="6 7">
    <name type="scientific">Sphingomonas aerophila</name>
    <dbReference type="NCBI Taxonomy" id="1344948"/>
    <lineage>
        <taxon>Bacteria</taxon>
        <taxon>Pseudomonadati</taxon>
        <taxon>Pseudomonadota</taxon>
        <taxon>Alphaproteobacteria</taxon>
        <taxon>Sphingomonadales</taxon>
        <taxon>Sphingomonadaceae</taxon>
        <taxon>Sphingomonas</taxon>
    </lineage>
</organism>
<dbReference type="Proteomes" id="UP000546200">
    <property type="component" value="Unassembled WGS sequence"/>
</dbReference>
<sequence length="150" mass="16862">MARLAMGGCQCGRVRYEAELETDDAYLCHCRMCQRATGGVSIAFVGVDRDRVTWTTQEPDRYRSSPIAHRGFCSACGTPLTFEFSDDEAKGLDLTVGSFDDPAPFRPTHHFAIESRHEAWLDTRDLPGIRSEENPSTRDRWIKAIGHLPD</sequence>
<evidence type="ECO:0000256" key="3">
    <source>
        <dbReference type="ARBA" id="ARBA00022833"/>
    </source>
</evidence>
<name>A0A7W9EWA4_9SPHN</name>
<evidence type="ECO:0000256" key="2">
    <source>
        <dbReference type="ARBA" id="ARBA00022723"/>
    </source>
</evidence>
<gene>
    <name evidence="6" type="ORF">FHS94_002174</name>
</gene>